<name>A0ABV4HYX7_9ACTN</name>
<keyword evidence="11" id="KW-1185">Reference proteome</keyword>
<evidence type="ECO:0000256" key="3">
    <source>
        <dbReference type="ARBA" id="ARBA00022475"/>
    </source>
</evidence>
<feature type="transmembrane region" description="Helical" evidence="7">
    <location>
        <begin position="213"/>
        <end position="235"/>
    </location>
</feature>
<keyword evidence="6 7" id="KW-0472">Membrane</keyword>
<evidence type="ECO:0000313" key="11">
    <source>
        <dbReference type="Proteomes" id="UP001566476"/>
    </source>
</evidence>
<organism evidence="10 11">
    <name type="scientific">Kineococcus mangrovi</name>
    <dbReference type="NCBI Taxonomy" id="1660183"/>
    <lineage>
        <taxon>Bacteria</taxon>
        <taxon>Bacillati</taxon>
        <taxon>Actinomycetota</taxon>
        <taxon>Actinomycetes</taxon>
        <taxon>Kineosporiales</taxon>
        <taxon>Kineosporiaceae</taxon>
        <taxon>Kineococcus</taxon>
    </lineage>
</organism>
<proteinExistence type="inferred from homology"/>
<dbReference type="PANTHER" id="PTHR30151:SF0">
    <property type="entry name" value="ABC TRANSPORTER PERMEASE PROTEIN MJ0413-RELATED"/>
    <property type="match status" value="1"/>
</dbReference>
<dbReference type="PROSITE" id="PS50928">
    <property type="entry name" value="ABC_TM1"/>
    <property type="match status" value="1"/>
</dbReference>
<keyword evidence="4 7" id="KW-0812">Transmembrane</keyword>
<feature type="transmembrane region" description="Helical" evidence="7">
    <location>
        <begin position="102"/>
        <end position="122"/>
    </location>
</feature>
<protein>
    <submittedName>
        <fullName evidence="10">ABC transporter permease</fullName>
    </submittedName>
</protein>
<comment type="caution">
    <text evidence="10">The sequence shown here is derived from an EMBL/GenBank/DDBJ whole genome shotgun (WGS) entry which is preliminary data.</text>
</comment>
<dbReference type="InterPro" id="IPR035906">
    <property type="entry name" value="MetI-like_sf"/>
</dbReference>
<dbReference type="CDD" id="cd06261">
    <property type="entry name" value="TM_PBP2"/>
    <property type="match status" value="1"/>
</dbReference>
<dbReference type="RefSeq" id="WP_370717651.1">
    <property type="nucleotide sequence ID" value="NZ_JBGGTQ010000002.1"/>
</dbReference>
<dbReference type="SUPFAM" id="SSF161098">
    <property type="entry name" value="MetI-like"/>
    <property type="match status" value="1"/>
</dbReference>
<reference evidence="10 11" key="1">
    <citation type="submission" date="2024-07" db="EMBL/GenBank/DDBJ databases">
        <authorList>
            <person name="Thanompreechachai J."/>
            <person name="Duangmal K."/>
        </authorList>
    </citation>
    <scope>NUCLEOTIDE SEQUENCE [LARGE SCALE GENOMIC DNA]</scope>
    <source>
        <strain evidence="10 11">TBRC 1896</strain>
    </source>
</reference>
<dbReference type="Pfam" id="PF00528">
    <property type="entry name" value="BPD_transp_1"/>
    <property type="match status" value="1"/>
</dbReference>
<feature type="compositionally biased region" description="Low complexity" evidence="8">
    <location>
        <begin position="1"/>
        <end position="12"/>
    </location>
</feature>
<accession>A0ABV4HYX7</accession>
<dbReference type="EMBL" id="JBGGTQ010000002">
    <property type="protein sequence ID" value="MEZ0491617.1"/>
    <property type="molecule type" value="Genomic_DNA"/>
</dbReference>
<feature type="transmembrane region" description="Helical" evidence="7">
    <location>
        <begin position="158"/>
        <end position="177"/>
    </location>
</feature>
<evidence type="ECO:0000256" key="2">
    <source>
        <dbReference type="ARBA" id="ARBA00022448"/>
    </source>
</evidence>
<evidence type="ECO:0000256" key="8">
    <source>
        <dbReference type="SAM" id="MobiDB-lite"/>
    </source>
</evidence>
<keyword evidence="5 7" id="KW-1133">Transmembrane helix</keyword>
<feature type="domain" description="ABC transmembrane type-1" evidence="9">
    <location>
        <begin position="90"/>
        <end position="274"/>
    </location>
</feature>
<gene>
    <name evidence="10" type="ORF">AB2L28_05145</name>
</gene>
<keyword evidence="2 7" id="KW-0813">Transport</keyword>
<evidence type="ECO:0000256" key="1">
    <source>
        <dbReference type="ARBA" id="ARBA00004651"/>
    </source>
</evidence>
<evidence type="ECO:0000259" key="9">
    <source>
        <dbReference type="PROSITE" id="PS50928"/>
    </source>
</evidence>
<evidence type="ECO:0000256" key="6">
    <source>
        <dbReference type="ARBA" id="ARBA00023136"/>
    </source>
</evidence>
<keyword evidence="3" id="KW-1003">Cell membrane</keyword>
<evidence type="ECO:0000256" key="7">
    <source>
        <dbReference type="RuleBase" id="RU363032"/>
    </source>
</evidence>
<feature type="transmembrane region" description="Helical" evidence="7">
    <location>
        <begin position="255"/>
        <end position="285"/>
    </location>
</feature>
<dbReference type="Gene3D" id="1.10.3720.10">
    <property type="entry name" value="MetI-like"/>
    <property type="match status" value="1"/>
</dbReference>
<feature type="region of interest" description="Disordered" evidence="8">
    <location>
        <begin position="1"/>
        <end position="21"/>
    </location>
</feature>
<feature type="transmembrane region" description="Helical" evidence="7">
    <location>
        <begin position="35"/>
        <end position="56"/>
    </location>
</feature>
<comment type="subcellular location">
    <subcellularLocation>
        <location evidence="1 7">Cell membrane</location>
        <topology evidence="1 7">Multi-pass membrane protein</topology>
    </subcellularLocation>
</comment>
<evidence type="ECO:0000313" key="10">
    <source>
        <dbReference type="EMBL" id="MEZ0491617.1"/>
    </source>
</evidence>
<dbReference type="InterPro" id="IPR000515">
    <property type="entry name" value="MetI-like"/>
</dbReference>
<sequence>MATTTSTASTSTRPAPEVHENRSRASLAAAVGRRVGASVLTLLVSTVVLVLAWYALLRLFDVDAFVGKRPLDVYEYLVSVPKAAENRAAILDALLITLTDSVTGFVTGVVAAVAVAAVFTVVRPLEFVFMPLAMLLRSVPLVAMAPLIGILFGRGLGGQAAIGGIVVFFPVLVNAATGLRSASPQAIDVVRVNGGTRWTALRKVAIPSALPNLFAALRISVPGAVIGAMLYEWLFSGTGMGAEIFRANSQVQYNLVWSIVVVVTFTSILLYTLVSIVETIVLATWGPAAGSARGRG</sequence>
<evidence type="ECO:0000256" key="4">
    <source>
        <dbReference type="ARBA" id="ARBA00022692"/>
    </source>
</evidence>
<dbReference type="Proteomes" id="UP001566476">
    <property type="component" value="Unassembled WGS sequence"/>
</dbReference>
<feature type="transmembrane region" description="Helical" evidence="7">
    <location>
        <begin position="134"/>
        <end position="152"/>
    </location>
</feature>
<dbReference type="PANTHER" id="PTHR30151">
    <property type="entry name" value="ALKANE SULFONATE ABC TRANSPORTER-RELATED, MEMBRANE SUBUNIT"/>
    <property type="match status" value="1"/>
</dbReference>
<evidence type="ECO:0000256" key="5">
    <source>
        <dbReference type="ARBA" id="ARBA00022989"/>
    </source>
</evidence>
<comment type="similarity">
    <text evidence="7">Belongs to the binding-protein-dependent transport system permease family.</text>
</comment>